<reference evidence="5" key="1">
    <citation type="submission" date="2016-11" db="EMBL/GenBank/DDBJ databases">
        <authorList>
            <person name="Varghese N."/>
            <person name="Submissions S."/>
        </authorList>
    </citation>
    <scope>NUCLEOTIDE SEQUENCE [LARGE SCALE GENOMIC DNA]</scope>
    <source>
        <strain evidence="5">DSM 16579</strain>
    </source>
</reference>
<dbReference type="GO" id="GO:0008081">
    <property type="term" value="F:phosphoric diester hydrolase activity"/>
    <property type="evidence" value="ECO:0007669"/>
    <property type="project" value="UniProtKB-ARBA"/>
</dbReference>
<organism evidence="4 5">
    <name type="scientific">Marinomonas polaris DSM 16579</name>
    <dbReference type="NCBI Taxonomy" id="1122206"/>
    <lineage>
        <taxon>Bacteria</taxon>
        <taxon>Pseudomonadati</taxon>
        <taxon>Pseudomonadota</taxon>
        <taxon>Gammaproteobacteria</taxon>
        <taxon>Oceanospirillales</taxon>
        <taxon>Oceanospirillaceae</taxon>
        <taxon>Marinomonas</taxon>
    </lineage>
</organism>
<dbReference type="OrthoDB" id="9816273at2"/>
<dbReference type="CDD" id="cd19920">
    <property type="entry name" value="REC_PA4781-like"/>
    <property type="match status" value="1"/>
</dbReference>
<dbReference type="PANTHER" id="PTHR45228">
    <property type="entry name" value="CYCLIC DI-GMP PHOSPHODIESTERASE TM_0186-RELATED"/>
    <property type="match status" value="1"/>
</dbReference>
<dbReference type="Pfam" id="PF00072">
    <property type="entry name" value="Response_reg"/>
    <property type="match status" value="1"/>
</dbReference>
<keyword evidence="1" id="KW-0597">Phosphoprotein</keyword>
<accession>A0A1M4WK06</accession>
<gene>
    <name evidence="4" type="ORF">SAMN02745753_00815</name>
</gene>
<evidence type="ECO:0000256" key="1">
    <source>
        <dbReference type="PROSITE-ProRule" id="PRU00169"/>
    </source>
</evidence>
<keyword evidence="5" id="KW-1185">Reference proteome</keyword>
<evidence type="ECO:0000313" key="4">
    <source>
        <dbReference type="EMBL" id="SHE81536.1"/>
    </source>
</evidence>
<dbReference type="PANTHER" id="PTHR45228:SF5">
    <property type="entry name" value="CYCLIC DI-GMP PHOSPHODIESTERASE VC_1348-RELATED"/>
    <property type="match status" value="1"/>
</dbReference>
<sequence>MTETTFKQSKTEQPLDKLTVLIVDDTPENIDVLVASLSDEYTIKVALNGMKALSIASLSPRPDLILLDVMMPEMDGYDVCERLKSNPVTANIPVIFVTAKHDIKDEEKGLSLGAVDYIIKPISPPIVRARVRTHLALYDQNRQLQKKVDERTKALQASQLRIIHHLGRAVEFKDNETGAHVIRMSHYARMIAQEYSGNEEWVNQIFQAAPMHDVGKIGISDAILLKPGKLTPEEWEKMKLHTVYGGEIFSEDDDPMLQIAKTIALTHHEKWDGSGYPNGLKGEEIPLEGRIVAIADVLDALMSKRPYKEPWTLDDSLTYIEENSGSHFDPNLVPILKNLRSQIVSIRQQYPDREKDLISK</sequence>
<feature type="modified residue" description="4-aspartylphosphate" evidence="1">
    <location>
        <position position="68"/>
    </location>
</feature>
<dbReference type="PROSITE" id="PS50110">
    <property type="entry name" value="RESPONSE_REGULATORY"/>
    <property type="match status" value="1"/>
</dbReference>
<proteinExistence type="predicted"/>
<dbReference type="STRING" id="1122206.SAMN02745753_00815"/>
<dbReference type="Gene3D" id="3.40.50.2300">
    <property type="match status" value="1"/>
</dbReference>
<evidence type="ECO:0000313" key="5">
    <source>
        <dbReference type="Proteomes" id="UP000184517"/>
    </source>
</evidence>
<dbReference type="Proteomes" id="UP000184517">
    <property type="component" value="Unassembled WGS sequence"/>
</dbReference>
<dbReference type="EMBL" id="FQVF01000004">
    <property type="protein sequence ID" value="SHE81536.1"/>
    <property type="molecule type" value="Genomic_DNA"/>
</dbReference>
<name>A0A1M4WK06_9GAMM</name>
<dbReference type="Gene3D" id="1.10.3210.10">
    <property type="entry name" value="Hypothetical protein af1432"/>
    <property type="match status" value="1"/>
</dbReference>
<dbReference type="PROSITE" id="PS51832">
    <property type="entry name" value="HD_GYP"/>
    <property type="match status" value="1"/>
</dbReference>
<protein>
    <submittedName>
        <fullName evidence="4">Putative two-component system response regulator</fullName>
    </submittedName>
</protein>
<dbReference type="GO" id="GO:0000160">
    <property type="term" value="P:phosphorelay signal transduction system"/>
    <property type="evidence" value="ECO:0007669"/>
    <property type="project" value="InterPro"/>
</dbReference>
<dbReference type="RefSeq" id="WP_072838462.1">
    <property type="nucleotide sequence ID" value="NZ_FQVF01000004.1"/>
</dbReference>
<dbReference type="SMART" id="SM00471">
    <property type="entry name" value="HDc"/>
    <property type="match status" value="1"/>
</dbReference>
<dbReference type="InterPro" id="IPR011006">
    <property type="entry name" value="CheY-like_superfamily"/>
</dbReference>
<dbReference type="SUPFAM" id="SSF52172">
    <property type="entry name" value="CheY-like"/>
    <property type="match status" value="1"/>
</dbReference>
<dbReference type="Pfam" id="PF13487">
    <property type="entry name" value="HD_5"/>
    <property type="match status" value="1"/>
</dbReference>
<dbReference type="AlphaFoldDB" id="A0A1M4WK06"/>
<dbReference type="SUPFAM" id="SSF109604">
    <property type="entry name" value="HD-domain/PDEase-like"/>
    <property type="match status" value="1"/>
</dbReference>
<feature type="domain" description="Response regulatory" evidence="2">
    <location>
        <begin position="19"/>
        <end position="135"/>
    </location>
</feature>
<dbReference type="InterPro" id="IPR052020">
    <property type="entry name" value="Cyclic_di-GMP/3'3'-cGAMP_PDE"/>
</dbReference>
<dbReference type="SMART" id="SM00448">
    <property type="entry name" value="REC"/>
    <property type="match status" value="1"/>
</dbReference>
<dbReference type="CDD" id="cd00077">
    <property type="entry name" value="HDc"/>
    <property type="match status" value="1"/>
</dbReference>
<evidence type="ECO:0000259" key="2">
    <source>
        <dbReference type="PROSITE" id="PS50110"/>
    </source>
</evidence>
<feature type="domain" description="HD-GYP" evidence="3">
    <location>
        <begin position="155"/>
        <end position="352"/>
    </location>
</feature>
<evidence type="ECO:0000259" key="3">
    <source>
        <dbReference type="PROSITE" id="PS51832"/>
    </source>
</evidence>
<dbReference type="InterPro" id="IPR003607">
    <property type="entry name" value="HD/PDEase_dom"/>
</dbReference>
<dbReference type="InterPro" id="IPR001789">
    <property type="entry name" value="Sig_transdc_resp-reg_receiver"/>
</dbReference>
<dbReference type="InterPro" id="IPR037522">
    <property type="entry name" value="HD_GYP_dom"/>
</dbReference>